<dbReference type="EMBL" id="BMAW01029779">
    <property type="protein sequence ID" value="GFU13689.1"/>
    <property type="molecule type" value="Genomic_DNA"/>
</dbReference>
<dbReference type="Proteomes" id="UP000887013">
    <property type="component" value="Unassembled WGS sequence"/>
</dbReference>
<protein>
    <submittedName>
        <fullName evidence="2">Uncharacterized protein</fullName>
    </submittedName>
</protein>
<evidence type="ECO:0000313" key="2">
    <source>
        <dbReference type="EMBL" id="GFU13689.1"/>
    </source>
</evidence>
<gene>
    <name evidence="2" type="ORF">NPIL_568411</name>
</gene>
<reference evidence="2" key="1">
    <citation type="submission" date="2020-08" db="EMBL/GenBank/DDBJ databases">
        <title>Multicomponent nature underlies the extraordinary mechanical properties of spider dragline silk.</title>
        <authorList>
            <person name="Kono N."/>
            <person name="Nakamura H."/>
            <person name="Mori M."/>
            <person name="Yoshida Y."/>
            <person name="Ohtoshi R."/>
            <person name="Malay A.D."/>
            <person name="Moran D.A.P."/>
            <person name="Tomita M."/>
            <person name="Numata K."/>
            <person name="Arakawa K."/>
        </authorList>
    </citation>
    <scope>NUCLEOTIDE SEQUENCE</scope>
</reference>
<name>A0A8X6UFC7_NEPPI</name>
<comment type="caution">
    <text evidence="2">The sequence shown here is derived from an EMBL/GenBank/DDBJ whole genome shotgun (WGS) entry which is preliminary data.</text>
</comment>
<feature type="non-terminal residue" evidence="2">
    <location>
        <position position="1"/>
    </location>
</feature>
<dbReference type="AlphaFoldDB" id="A0A8X6UFC7"/>
<keyword evidence="3" id="KW-1185">Reference proteome</keyword>
<feature type="region of interest" description="Disordered" evidence="1">
    <location>
        <begin position="186"/>
        <end position="207"/>
    </location>
</feature>
<organism evidence="2 3">
    <name type="scientific">Nephila pilipes</name>
    <name type="common">Giant wood spider</name>
    <name type="synonym">Nephila maculata</name>
    <dbReference type="NCBI Taxonomy" id="299642"/>
    <lineage>
        <taxon>Eukaryota</taxon>
        <taxon>Metazoa</taxon>
        <taxon>Ecdysozoa</taxon>
        <taxon>Arthropoda</taxon>
        <taxon>Chelicerata</taxon>
        <taxon>Arachnida</taxon>
        <taxon>Araneae</taxon>
        <taxon>Araneomorphae</taxon>
        <taxon>Entelegynae</taxon>
        <taxon>Araneoidea</taxon>
        <taxon>Nephilidae</taxon>
        <taxon>Nephila</taxon>
    </lineage>
</organism>
<evidence type="ECO:0000313" key="3">
    <source>
        <dbReference type="Proteomes" id="UP000887013"/>
    </source>
</evidence>
<evidence type="ECO:0000256" key="1">
    <source>
        <dbReference type="SAM" id="MobiDB-lite"/>
    </source>
</evidence>
<sequence>VSDLSSCDLLSHCFLSSPPQFPPCCPDFLDPLLEAQDGSLCRTTPVMDLSCVSGAQSFGSSGVPSPGDRLPFPEGQDLPVKSLSFTASYSSRMIRRGRDSGGITCGGTISQNPSTSPVRLSVQRWVKESQWGEVLNDWPSYVFPAIPHILPFSGPSSIIVVAMGRGHAQRTRVTCLNMSCQTMHVEHGPHGGSPTPRLQADGTGLAA</sequence>
<proteinExistence type="predicted"/>
<accession>A0A8X6UFC7</accession>